<dbReference type="EMBL" id="WJXO01000001">
    <property type="protein sequence ID" value="MRN39043.1"/>
    <property type="molecule type" value="Genomic_DNA"/>
</dbReference>
<proteinExistence type="predicted"/>
<dbReference type="PROSITE" id="PS00409">
    <property type="entry name" value="PROKAR_NTER_METHYL"/>
    <property type="match status" value="1"/>
</dbReference>
<feature type="compositionally biased region" description="Polar residues" evidence="1">
    <location>
        <begin position="247"/>
        <end position="260"/>
    </location>
</feature>
<evidence type="ECO:0000256" key="2">
    <source>
        <dbReference type="SAM" id="Phobius"/>
    </source>
</evidence>
<dbReference type="InterPro" id="IPR012902">
    <property type="entry name" value="N_methyl_site"/>
</dbReference>
<feature type="region of interest" description="Disordered" evidence="1">
    <location>
        <begin position="247"/>
        <end position="270"/>
    </location>
</feature>
<keyword evidence="2" id="KW-0472">Membrane</keyword>
<dbReference type="Pfam" id="PF07963">
    <property type="entry name" value="N_methyl"/>
    <property type="match status" value="1"/>
</dbReference>
<sequence>MKNKRPTFNHPPKMQGFSLIEFLVASALSMIVLMAVTSTYFTARNLNNAATSRLSVQQDLRHASTLLVRDARMAGSFGCFNMVNYPPSAIIKDESKAPFNLASNATDKGMIPIVEVTTINSPGFSPNADSTILIFQYGIDDTAPNKNVAVFSSCNRLYKPINNNLNDASDTFSKEIGEDNKGSISILRHMVVAYAVGKFGEQEGLYRFQLNDSGNWEAPQLLIKDVTSMEREYTYVDSCPENILVDSTSTPKEENFTTINPKDPLRTNPAENEATTPALIRITLKGKGGQNIEASNENNVQIYNIDAAIRGGNTCADRPI</sequence>
<evidence type="ECO:0000256" key="1">
    <source>
        <dbReference type="SAM" id="MobiDB-lite"/>
    </source>
</evidence>
<evidence type="ECO:0000313" key="4">
    <source>
        <dbReference type="Proteomes" id="UP000486297"/>
    </source>
</evidence>
<comment type="caution">
    <text evidence="3">The sequence shown here is derived from an EMBL/GenBank/DDBJ whole genome shotgun (WGS) entry which is preliminary data.</text>
</comment>
<dbReference type="Proteomes" id="UP000486297">
    <property type="component" value="Unassembled WGS sequence"/>
</dbReference>
<name>A0A7X2GZY6_9NEIS</name>
<evidence type="ECO:0000313" key="3">
    <source>
        <dbReference type="EMBL" id="MRN39043.1"/>
    </source>
</evidence>
<dbReference type="AlphaFoldDB" id="A0A7X2GZY6"/>
<protein>
    <submittedName>
        <fullName evidence="3">Pilus assembly protein PilW</fullName>
    </submittedName>
</protein>
<dbReference type="RefSeq" id="WP_095503773.1">
    <property type="nucleotide sequence ID" value="NZ_WJXO01000001.1"/>
</dbReference>
<reference evidence="3" key="1">
    <citation type="journal article" name="Emerg. Infect. Dis.">
        <title>Two cases of a newly characterized neisseria species.</title>
        <authorList>
            <person name="Mustapha M."/>
            <person name="Lemos A.P.S."/>
            <person name="Harrison L.H."/>
            <person name="Vantyne D."/>
            <person name="Sacchi C.T."/>
        </authorList>
    </citation>
    <scope>NUCLEOTIDE SEQUENCE</scope>
    <source>
        <strain evidence="3">N.95.16</strain>
    </source>
</reference>
<feature type="transmembrane region" description="Helical" evidence="2">
    <location>
        <begin position="20"/>
        <end position="43"/>
    </location>
</feature>
<keyword evidence="4" id="KW-1185">Reference proteome</keyword>
<accession>A0A7X2GZY6</accession>
<organism evidence="3 4">
    <name type="scientific">Neisseria brasiliensis</name>
    <dbReference type="NCBI Taxonomy" id="2666100"/>
    <lineage>
        <taxon>Bacteria</taxon>
        <taxon>Pseudomonadati</taxon>
        <taxon>Pseudomonadota</taxon>
        <taxon>Betaproteobacteria</taxon>
        <taxon>Neisseriales</taxon>
        <taxon>Neisseriaceae</taxon>
        <taxon>Neisseria</taxon>
    </lineage>
</organism>
<keyword evidence="2" id="KW-0812">Transmembrane</keyword>
<gene>
    <name evidence="3" type="ORF">GJU80_11305</name>
</gene>
<keyword evidence="2" id="KW-1133">Transmembrane helix</keyword>